<keyword evidence="2" id="KW-1185">Reference proteome</keyword>
<gene>
    <name evidence="1" type="ORF">HEK616_40720</name>
</gene>
<dbReference type="EMBL" id="AP026073">
    <property type="protein sequence ID" value="BDM70585.1"/>
    <property type="molecule type" value="Genomic_DNA"/>
</dbReference>
<name>A0ABM7ZW61_STRNI</name>
<evidence type="ECO:0000313" key="1">
    <source>
        <dbReference type="EMBL" id="BDM70585.1"/>
    </source>
</evidence>
<protein>
    <submittedName>
        <fullName evidence="1">Uncharacterized protein</fullName>
    </submittedName>
</protein>
<dbReference type="Proteomes" id="UP001059597">
    <property type="component" value="Chromosome"/>
</dbReference>
<accession>A0ABM7ZW61</accession>
<proteinExistence type="predicted"/>
<reference evidence="1" key="1">
    <citation type="submission" date="2022-06" db="EMBL/GenBank/DDBJ databases">
        <title>Complete genome sequence of Streptomyces nigrescens HEK616.</title>
        <authorList>
            <person name="Asamizu S."/>
            <person name="Onaka H."/>
        </authorList>
    </citation>
    <scope>NUCLEOTIDE SEQUENCE</scope>
    <source>
        <strain evidence="1">HEK616</strain>
    </source>
</reference>
<sequence length="79" mass="8688">MTARVNVRGELVAMVCNGCSGASEEAAEQWADDMLREHARQLAEEIRTHIDDIIREHGIGYTDGGWYGAAKLIDPEVTS</sequence>
<organism evidence="1 2">
    <name type="scientific">Streptomyces nigrescens</name>
    <dbReference type="NCBI Taxonomy" id="1920"/>
    <lineage>
        <taxon>Bacteria</taxon>
        <taxon>Bacillati</taxon>
        <taxon>Actinomycetota</taxon>
        <taxon>Actinomycetes</taxon>
        <taxon>Kitasatosporales</taxon>
        <taxon>Streptomycetaceae</taxon>
        <taxon>Streptomyces</taxon>
    </lineage>
</organism>
<dbReference type="RefSeq" id="WP_261954307.1">
    <property type="nucleotide sequence ID" value="NZ_AP026073.1"/>
</dbReference>
<evidence type="ECO:0000313" key="2">
    <source>
        <dbReference type="Proteomes" id="UP001059597"/>
    </source>
</evidence>